<dbReference type="FunFam" id="3.40.50.300:FF:000078">
    <property type="entry name" value="Elongation factor 4"/>
    <property type="match status" value="1"/>
</dbReference>
<dbReference type="EC" id="3.6.5.n1" evidence="11 12"/>
<dbReference type="InterPro" id="IPR038363">
    <property type="entry name" value="LepA_C_sf"/>
</dbReference>
<dbReference type="PROSITE" id="PS00301">
    <property type="entry name" value="G_TR_1"/>
    <property type="match status" value="1"/>
</dbReference>
<dbReference type="PRINTS" id="PR00315">
    <property type="entry name" value="ELONGATNFCT"/>
</dbReference>
<dbReference type="GO" id="GO:0005886">
    <property type="term" value="C:plasma membrane"/>
    <property type="evidence" value="ECO:0007669"/>
    <property type="project" value="UniProtKB-SubCell"/>
</dbReference>
<dbReference type="NCBIfam" id="TIGR00231">
    <property type="entry name" value="small_GTP"/>
    <property type="match status" value="1"/>
</dbReference>
<dbReference type="AlphaFoldDB" id="A0A840Y0V1"/>
<dbReference type="PANTHER" id="PTHR43512">
    <property type="entry name" value="TRANSLATION FACTOR GUF1-RELATED"/>
    <property type="match status" value="1"/>
</dbReference>
<comment type="function">
    <text evidence="9 12">Required for accurate and efficient protein synthesis under certain stress conditions. May act as a fidelity factor of the translation reaction, by catalyzing a one-codon backward translocation of tRNAs on improperly translocated ribosomes. Back-translocation proceeds from a post-translocation (POST) complex to a pre-translocation (PRE) complex, thus giving elongation factor G a second chance to translocate the tRNAs correctly. Binds to ribosomes in a GTP-dependent manner.</text>
</comment>
<dbReference type="Pfam" id="PF06421">
    <property type="entry name" value="LepA_C"/>
    <property type="match status" value="1"/>
</dbReference>
<name>A0A840Y0V1_9PROT</name>
<evidence type="ECO:0000256" key="6">
    <source>
        <dbReference type="ARBA" id="ARBA00023134"/>
    </source>
</evidence>
<dbReference type="PROSITE" id="PS51722">
    <property type="entry name" value="G_TR_2"/>
    <property type="match status" value="1"/>
</dbReference>
<dbReference type="InterPro" id="IPR013842">
    <property type="entry name" value="LepA_CTD"/>
</dbReference>
<dbReference type="SUPFAM" id="SSF54980">
    <property type="entry name" value="EF-G C-terminal domain-like"/>
    <property type="match status" value="2"/>
</dbReference>
<dbReference type="Gene3D" id="3.30.70.240">
    <property type="match status" value="1"/>
</dbReference>
<dbReference type="CDD" id="cd16260">
    <property type="entry name" value="EF4_III"/>
    <property type="match status" value="1"/>
</dbReference>
<dbReference type="Proteomes" id="UP000562254">
    <property type="component" value="Unassembled WGS sequence"/>
</dbReference>
<dbReference type="Gene3D" id="3.40.50.300">
    <property type="entry name" value="P-loop containing nucleotide triphosphate hydrolases"/>
    <property type="match status" value="1"/>
</dbReference>
<dbReference type="Pfam" id="PF00679">
    <property type="entry name" value="EFG_C"/>
    <property type="match status" value="1"/>
</dbReference>
<evidence type="ECO:0000256" key="2">
    <source>
        <dbReference type="ARBA" id="ARBA00022475"/>
    </source>
</evidence>
<dbReference type="FunFam" id="3.30.70.870:FF:000004">
    <property type="entry name" value="Translation factor GUF1, mitochondrial"/>
    <property type="match status" value="1"/>
</dbReference>
<keyword evidence="7 12" id="KW-0472">Membrane</keyword>
<dbReference type="CDD" id="cd03699">
    <property type="entry name" value="EF4_II"/>
    <property type="match status" value="1"/>
</dbReference>
<evidence type="ECO:0000256" key="12">
    <source>
        <dbReference type="HAMAP-Rule" id="MF_00071"/>
    </source>
</evidence>
<dbReference type="Gene3D" id="3.30.70.870">
    <property type="entry name" value="Elongation Factor G (Translational Gtpase), domain 3"/>
    <property type="match status" value="1"/>
</dbReference>
<evidence type="ECO:0000313" key="14">
    <source>
        <dbReference type="EMBL" id="MBB5687893.1"/>
    </source>
</evidence>
<evidence type="ECO:0000256" key="11">
    <source>
        <dbReference type="ARBA" id="ARBA00066744"/>
    </source>
</evidence>
<comment type="caution">
    <text evidence="14">The sequence shown here is derived from an EMBL/GenBank/DDBJ whole genome shotgun (WGS) entry which is preliminary data.</text>
</comment>
<dbReference type="GO" id="GO:0003924">
    <property type="term" value="F:GTPase activity"/>
    <property type="evidence" value="ECO:0007669"/>
    <property type="project" value="UniProtKB-UniRule"/>
</dbReference>
<keyword evidence="15" id="KW-1185">Reference proteome</keyword>
<keyword evidence="6 12" id="KW-0342">GTP-binding</keyword>
<dbReference type="Gene3D" id="3.30.70.2570">
    <property type="entry name" value="Elongation factor 4, C-terminal domain"/>
    <property type="match status" value="1"/>
</dbReference>
<keyword evidence="5 12" id="KW-0648">Protein biosynthesis</keyword>
<dbReference type="InterPro" id="IPR006297">
    <property type="entry name" value="EF-4"/>
</dbReference>
<dbReference type="InterPro" id="IPR004161">
    <property type="entry name" value="EFTu-like_2"/>
</dbReference>
<organism evidence="14 15">
    <name type="scientific">Neoroseomonas alkaliterrae</name>
    <dbReference type="NCBI Taxonomy" id="1452450"/>
    <lineage>
        <taxon>Bacteria</taxon>
        <taxon>Pseudomonadati</taxon>
        <taxon>Pseudomonadota</taxon>
        <taxon>Alphaproteobacteria</taxon>
        <taxon>Acetobacterales</taxon>
        <taxon>Acetobacteraceae</taxon>
        <taxon>Neoroseomonas</taxon>
    </lineage>
</organism>
<dbReference type="Gene3D" id="2.40.30.10">
    <property type="entry name" value="Translation factors"/>
    <property type="match status" value="1"/>
</dbReference>
<evidence type="ECO:0000256" key="9">
    <source>
        <dbReference type="ARBA" id="ARBA00057626"/>
    </source>
</evidence>
<dbReference type="GO" id="GO:0005525">
    <property type="term" value="F:GTP binding"/>
    <property type="evidence" value="ECO:0007669"/>
    <property type="project" value="UniProtKB-UniRule"/>
</dbReference>
<evidence type="ECO:0000256" key="1">
    <source>
        <dbReference type="ARBA" id="ARBA00005454"/>
    </source>
</evidence>
<dbReference type="PANTHER" id="PTHR43512:SF4">
    <property type="entry name" value="TRANSLATION FACTOR GUF1 HOMOLOG, CHLOROPLASTIC"/>
    <property type="match status" value="1"/>
</dbReference>
<keyword evidence="2 12" id="KW-1003">Cell membrane</keyword>
<proteinExistence type="inferred from homology"/>
<evidence type="ECO:0000256" key="3">
    <source>
        <dbReference type="ARBA" id="ARBA00022741"/>
    </source>
</evidence>
<dbReference type="FunFam" id="2.40.30.10:FF:000015">
    <property type="entry name" value="Translation factor GUF1, mitochondrial"/>
    <property type="match status" value="1"/>
</dbReference>
<dbReference type="FunFam" id="3.30.70.240:FF:000007">
    <property type="entry name" value="Translation factor GUF1, mitochondrial"/>
    <property type="match status" value="1"/>
</dbReference>
<dbReference type="InterPro" id="IPR035647">
    <property type="entry name" value="EFG_III/V"/>
</dbReference>
<feature type="domain" description="Tr-type G" evidence="13">
    <location>
        <begin position="7"/>
        <end position="189"/>
    </location>
</feature>
<feature type="binding site" evidence="12">
    <location>
        <begin position="19"/>
        <end position="24"/>
    </location>
    <ligand>
        <name>GTP</name>
        <dbReference type="ChEBI" id="CHEBI:37565"/>
    </ligand>
</feature>
<comment type="catalytic activity">
    <reaction evidence="8 12">
        <text>GTP + H2O = GDP + phosphate + H(+)</text>
        <dbReference type="Rhea" id="RHEA:19669"/>
        <dbReference type="ChEBI" id="CHEBI:15377"/>
        <dbReference type="ChEBI" id="CHEBI:15378"/>
        <dbReference type="ChEBI" id="CHEBI:37565"/>
        <dbReference type="ChEBI" id="CHEBI:43474"/>
        <dbReference type="ChEBI" id="CHEBI:58189"/>
        <dbReference type="EC" id="3.6.5.n1"/>
    </reaction>
</comment>
<reference evidence="14 15" key="1">
    <citation type="submission" date="2020-08" db="EMBL/GenBank/DDBJ databases">
        <title>Genomic Encyclopedia of Type Strains, Phase IV (KMG-IV): sequencing the most valuable type-strain genomes for metagenomic binning, comparative biology and taxonomic classification.</title>
        <authorList>
            <person name="Goeker M."/>
        </authorList>
    </citation>
    <scope>NUCLEOTIDE SEQUENCE [LARGE SCALE GENOMIC DNA]</scope>
    <source>
        <strain evidence="14 15">DSM 25895</strain>
    </source>
</reference>
<evidence type="ECO:0000256" key="5">
    <source>
        <dbReference type="ARBA" id="ARBA00022917"/>
    </source>
</evidence>
<evidence type="ECO:0000256" key="7">
    <source>
        <dbReference type="ARBA" id="ARBA00023136"/>
    </source>
</evidence>
<dbReference type="GO" id="GO:0043022">
    <property type="term" value="F:ribosome binding"/>
    <property type="evidence" value="ECO:0007669"/>
    <property type="project" value="UniProtKB-UniRule"/>
</dbReference>
<dbReference type="HAMAP" id="MF_00071">
    <property type="entry name" value="LepA"/>
    <property type="match status" value="1"/>
</dbReference>
<dbReference type="RefSeq" id="WP_184479969.1">
    <property type="nucleotide sequence ID" value="NZ_JAAEDJ010000091.1"/>
</dbReference>
<evidence type="ECO:0000256" key="8">
    <source>
        <dbReference type="ARBA" id="ARBA00050293"/>
    </source>
</evidence>
<comment type="similarity">
    <text evidence="10">Belongs to the GTP-binding elongation factor family. LepA subfamily.</text>
</comment>
<dbReference type="GO" id="GO:0045727">
    <property type="term" value="P:positive regulation of translation"/>
    <property type="evidence" value="ECO:0007669"/>
    <property type="project" value="UniProtKB-UniRule"/>
</dbReference>
<evidence type="ECO:0000256" key="10">
    <source>
        <dbReference type="ARBA" id="ARBA00061052"/>
    </source>
</evidence>
<evidence type="ECO:0000259" key="13">
    <source>
        <dbReference type="PROSITE" id="PS51722"/>
    </source>
</evidence>
<dbReference type="InterPro" id="IPR005225">
    <property type="entry name" value="Small_GTP-bd"/>
</dbReference>
<dbReference type="Pfam" id="PF00009">
    <property type="entry name" value="GTP_EFTU"/>
    <property type="match status" value="1"/>
</dbReference>
<evidence type="ECO:0000256" key="4">
    <source>
        <dbReference type="ARBA" id="ARBA00022801"/>
    </source>
</evidence>
<dbReference type="CDD" id="cd01890">
    <property type="entry name" value="LepA"/>
    <property type="match status" value="1"/>
</dbReference>
<dbReference type="InterPro" id="IPR031157">
    <property type="entry name" value="G_TR_CS"/>
</dbReference>
<evidence type="ECO:0000313" key="15">
    <source>
        <dbReference type="Proteomes" id="UP000562254"/>
    </source>
</evidence>
<dbReference type="SUPFAM" id="SSF52540">
    <property type="entry name" value="P-loop containing nucleoside triphosphate hydrolases"/>
    <property type="match status" value="1"/>
</dbReference>
<dbReference type="GO" id="GO:0003746">
    <property type="term" value="F:translation elongation factor activity"/>
    <property type="evidence" value="ECO:0007669"/>
    <property type="project" value="UniProtKB-UniRule"/>
</dbReference>
<protein>
    <recommendedName>
        <fullName evidence="11 12">Elongation factor 4</fullName>
        <shortName evidence="12">EF-4</shortName>
        <ecNumber evidence="11 12">3.6.5.n1</ecNumber>
    </recommendedName>
    <alternativeName>
        <fullName evidence="12">Ribosomal back-translocase LepA</fullName>
    </alternativeName>
</protein>
<dbReference type="SMART" id="SM00838">
    <property type="entry name" value="EFG_C"/>
    <property type="match status" value="1"/>
</dbReference>
<dbReference type="CDD" id="cd03709">
    <property type="entry name" value="lepA_C"/>
    <property type="match status" value="1"/>
</dbReference>
<accession>A0A840Y0V1</accession>
<dbReference type="EMBL" id="JACIJE010000001">
    <property type="protein sequence ID" value="MBB5687893.1"/>
    <property type="molecule type" value="Genomic_DNA"/>
</dbReference>
<dbReference type="InterPro" id="IPR000795">
    <property type="entry name" value="T_Tr_GTP-bd_dom"/>
</dbReference>
<comment type="subcellular location">
    <subcellularLocation>
        <location evidence="12">Cell membrane</location>
        <topology evidence="12">Peripheral membrane protein</topology>
        <orientation evidence="12">Cytoplasmic side</orientation>
    </subcellularLocation>
</comment>
<dbReference type="GO" id="GO:0097216">
    <property type="term" value="F:guanosine tetraphosphate binding"/>
    <property type="evidence" value="ECO:0007669"/>
    <property type="project" value="UniProtKB-ARBA"/>
</dbReference>
<dbReference type="Pfam" id="PF03144">
    <property type="entry name" value="GTP_EFTU_D2"/>
    <property type="match status" value="1"/>
</dbReference>
<dbReference type="InterPro" id="IPR035654">
    <property type="entry name" value="LepA_IV"/>
</dbReference>
<dbReference type="NCBIfam" id="TIGR01393">
    <property type="entry name" value="lepA"/>
    <property type="match status" value="1"/>
</dbReference>
<dbReference type="InterPro" id="IPR000640">
    <property type="entry name" value="EFG_V-like"/>
</dbReference>
<keyword evidence="4 12" id="KW-0378">Hydrolase</keyword>
<gene>
    <name evidence="12" type="primary">lepA</name>
    <name evidence="14" type="ORF">FHS88_000003</name>
</gene>
<comment type="similarity">
    <text evidence="1 12">Belongs to the TRAFAC class translation factor GTPase superfamily. Classic translation factor GTPase family. LepA subfamily.</text>
</comment>
<keyword evidence="3 12" id="KW-0547">Nucleotide-binding</keyword>
<dbReference type="FunFam" id="3.30.70.2570:FF:000001">
    <property type="entry name" value="Translation factor GUF1, mitochondrial"/>
    <property type="match status" value="1"/>
</dbReference>
<feature type="binding site" evidence="12">
    <location>
        <begin position="136"/>
        <end position="139"/>
    </location>
    <ligand>
        <name>GTP</name>
        <dbReference type="ChEBI" id="CHEBI:37565"/>
    </ligand>
</feature>
<sequence length="601" mass="66314">MTDTPLELIRNFSIIAHIDHGKSTLADRLIQATGALSAREMKDQVLDNMEIERERGITIKAQTVRLTYPAKDGKTYVLNLMDTPGHVDFAYEVSRSLAACEGSLLVVDASQGVEAQTLANVYQAIDAGHEIVPVLNKIDLPAAEPDRVKQQIEDVIGLDASDAVMISAKTGLNIEGVLEAIVTRLPPPTGDANAATKALLVDSWYDAYLGVVILVRVKDGHLRKGQRIRMMSTGAVHTIEQVGVFKPKLVPVDSLGPGEMGYVTAAIKTVADTNVGDTITDDRNPAAEPLPGFKPSVPVVWCGLYPVDADDFEKLRESLAKLRLNDASFHYETETSAALGFGFRCGFLGLLHLEIIQERLSREFDLDLIATAPSVVYKVHKTNGEVFELHNPADMPDGSVIDHIEEPWIKATIMLPDEYLGPVLALCNDRRGQQVELTYVGSRAMLVYRLPLNEVVFDFYDRLKSVSRGYASFDYQMDGYAEGDLVKISILVNNEPVDALSFMAHRSQAERRGRQICEKLKELIPRQLFKIPIQAAIGGRVIARETISALSKDVTAKCYGGDITRKRKLLEKQKEGKKRMRQFGKVEIPQSAFIAALKMDA</sequence>
<dbReference type="InterPro" id="IPR027417">
    <property type="entry name" value="P-loop_NTPase"/>
</dbReference>